<dbReference type="STRING" id="593117.TGAM_1232"/>
<dbReference type="HOGENOM" id="CLU_049294_1_0_2"/>
<dbReference type="PATRIC" id="fig|593117.10.peg.1231"/>
<dbReference type="OrthoDB" id="205826at2157"/>
<keyword evidence="3" id="KW-1003">Cell membrane</keyword>
<evidence type="ECO:0000256" key="2">
    <source>
        <dbReference type="ARBA" id="ARBA00022448"/>
    </source>
</evidence>
<reference evidence="12 13" key="1">
    <citation type="journal article" date="2007" name="Genome Biol.">
        <title>Genome analysis and genome-wide proteomics of Thermococcus gammatolerans, the most radioresistant organism known amongst the Archaea.</title>
        <authorList>
            <person name="Zivanovic Y."/>
            <person name="Armengaud J."/>
            <person name="Lagorce A."/>
            <person name="Leplat C."/>
            <person name="Guerin P."/>
            <person name="Dutertre M."/>
            <person name="Anthouard V."/>
            <person name="Forterre P."/>
            <person name="Wincker P."/>
            <person name="Confalonieri F."/>
        </authorList>
    </citation>
    <scope>NUCLEOTIDE SEQUENCE [LARGE SCALE GENOMIC DNA]</scope>
    <source>
        <strain evidence="13">DSM 15229 / JCM 11827 / EJ3</strain>
    </source>
</reference>
<dbReference type="EC" id="1.10.3.-" evidence="12"/>
<dbReference type="PANTHER" id="PTHR43141">
    <property type="entry name" value="CYTOCHROME BD2 SUBUNIT II"/>
    <property type="match status" value="1"/>
</dbReference>
<feature type="transmembrane region" description="Helical" evidence="11">
    <location>
        <begin position="153"/>
        <end position="172"/>
    </location>
</feature>
<dbReference type="EMBL" id="CP001398">
    <property type="protein sequence ID" value="ACS33734.1"/>
    <property type="molecule type" value="Genomic_DNA"/>
</dbReference>
<evidence type="ECO:0000313" key="12">
    <source>
        <dbReference type="EMBL" id="ACS33734.1"/>
    </source>
</evidence>
<protein>
    <submittedName>
        <fullName evidence="12">Cytochrome bd ubiquinol oxidase, subunit II (CydB)</fullName>
        <ecNumber evidence="12">1.10.3.-</ecNumber>
    </submittedName>
</protein>
<evidence type="ECO:0000313" key="13">
    <source>
        <dbReference type="Proteomes" id="UP000001488"/>
    </source>
</evidence>
<dbReference type="GO" id="GO:0005886">
    <property type="term" value="C:plasma membrane"/>
    <property type="evidence" value="ECO:0007669"/>
    <property type="project" value="UniProtKB-SubCell"/>
</dbReference>
<dbReference type="GO" id="GO:0016682">
    <property type="term" value="F:oxidoreductase activity, acting on diphenols and related substances as donors, oxygen as acceptor"/>
    <property type="evidence" value="ECO:0007669"/>
    <property type="project" value="TreeGrafter"/>
</dbReference>
<dbReference type="RefSeq" id="WP_015858846.1">
    <property type="nucleotide sequence ID" value="NC_012804.1"/>
</dbReference>
<feature type="transmembrane region" description="Helical" evidence="11">
    <location>
        <begin position="248"/>
        <end position="273"/>
    </location>
</feature>
<keyword evidence="12" id="KW-0560">Oxidoreductase</keyword>
<feature type="transmembrane region" description="Helical" evidence="11">
    <location>
        <begin position="56"/>
        <end position="75"/>
    </location>
</feature>
<feature type="transmembrane region" description="Helical" evidence="11">
    <location>
        <begin position="81"/>
        <end position="101"/>
    </location>
</feature>
<dbReference type="AlphaFoldDB" id="C5A672"/>
<organism evidence="12 13">
    <name type="scientific">Thermococcus gammatolerans (strain DSM 15229 / JCM 11827 / EJ3)</name>
    <dbReference type="NCBI Taxonomy" id="593117"/>
    <lineage>
        <taxon>Archaea</taxon>
        <taxon>Methanobacteriati</taxon>
        <taxon>Methanobacteriota</taxon>
        <taxon>Thermococci</taxon>
        <taxon>Thermococcales</taxon>
        <taxon>Thermococcaceae</taxon>
        <taxon>Thermococcus</taxon>
    </lineage>
</organism>
<dbReference type="Pfam" id="PF02322">
    <property type="entry name" value="Cyt_bd_oxida_II"/>
    <property type="match status" value="1"/>
</dbReference>
<dbReference type="PaxDb" id="593117-TGAM_1232"/>
<dbReference type="KEGG" id="tga:TGAM_1232"/>
<evidence type="ECO:0000256" key="11">
    <source>
        <dbReference type="SAM" id="Phobius"/>
    </source>
</evidence>
<evidence type="ECO:0000256" key="9">
    <source>
        <dbReference type="ARBA" id="ARBA00023004"/>
    </source>
</evidence>
<evidence type="ECO:0000256" key="6">
    <source>
        <dbReference type="ARBA" id="ARBA00022723"/>
    </source>
</evidence>
<keyword evidence="10 11" id="KW-0472">Membrane</keyword>
<evidence type="ECO:0000256" key="10">
    <source>
        <dbReference type="ARBA" id="ARBA00023136"/>
    </source>
</evidence>
<gene>
    <name evidence="12" type="primary">cydB</name>
    <name evidence="12" type="ordered locus">TGAM_1232</name>
</gene>
<dbReference type="GeneID" id="7987878"/>
<feature type="transmembrane region" description="Helical" evidence="11">
    <location>
        <begin position="192"/>
        <end position="211"/>
    </location>
</feature>
<keyword evidence="6" id="KW-0479">Metal-binding</keyword>
<sequence length="331" mass="37359">MDYATAWFYFSAFLLGMYLAFDGFDLGIGALLALIKNQKDRDILINTIGPVWDGNEVWFITWGAGLFAMWPALYATLFSTFYLAIWLLAFLLIFRAVGFEFRNKNKELWDKLFALVSALIPLVVGVVVGNLVMGIPIDANGFHGSLLTLFRPYPLIVGLFILFATIWHGANWGVYKTTGKLQEELRGYAFKFWLLTVVLLLLTVIGMKIWAPLRFERLMTPLGLGLTLVILVAGLLDGHLIKKGEERLAFYISWLAFPLVVFLVYYSMYPYWVISTTDPNFKLSIHDLAASPLTLKAVLGVSVILAVIIMAYTLYVYKMFGGKVTEAEGYY</sequence>
<feature type="transmembrane region" description="Helical" evidence="11">
    <location>
        <begin position="217"/>
        <end position="236"/>
    </location>
</feature>
<proteinExistence type="predicted"/>
<keyword evidence="13" id="KW-1185">Reference proteome</keyword>
<dbReference type="InterPro" id="IPR003317">
    <property type="entry name" value="Cyt-d_oxidase_su2"/>
</dbReference>
<evidence type="ECO:0000256" key="3">
    <source>
        <dbReference type="ARBA" id="ARBA00022475"/>
    </source>
</evidence>
<evidence type="ECO:0000256" key="5">
    <source>
        <dbReference type="ARBA" id="ARBA00022692"/>
    </source>
</evidence>
<keyword evidence="4" id="KW-0349">Heme</keyword>
<name>C5A672_THEGJ</name>
<keyword evidence="7" id="KW-0249">Electron transport</keyword>
<keyword evidence="5 11" id="KW-0812">Transmembrane</keyword>
<evidence type="ECO:0000256" key="7">
    <source>
        <dbReference type="ARBA" id="ARBA00022982"/>
    </source>
</evidence>
<feature type="transmembrane region" description="Helical" evidence="11">
    <location>
        <begin position="6"/>
        <end position="35"/>
    </location>
</feature>
<keyword evidence="8 11" id="KW-1133">Transmembrane helix</keyword>
<keyword evidence="9" id="KW-0408">Iron</keyword>
<dbReference type="GO" id="GO:0046872">
    <property type="term" value="F:metal ion binding"/>
    <property type="evidence" value="ECO:0007669"/>
    <property type="project" value="UniProtKB-KW"/>
</dbReference>
<dbReference type="GO" id="GO:0070069">
    <property type="term" value="C:cytochrome complex"/>
    <property type="evidence" value="ECO:0007669"/>
    <property type="project" value="TreeGrafter"/>
</dbReference>
<comment type="subcellular location">
    <subcellularLocation>
        <location evidence="1">Cell membrane</location>
        <topology evidence="1">Multi-pass membrane protein</topology>
    </subcellularLocation>
</comment>
<evidence type="ECO:0000256" key="1">
    <source>
        <dbReference type="ARBA" id="ARBA00004651"/>
    </source>
</evidence>
<evidence type="ECO:0000256" key="8">
    <source>
        <dbReference type="ARBA" id="ARBA00022989"/>
    </source>
</evidence>
<dbReference type="Proteomes" id="UP000001488">
    <property type="component" value="Chromosome"/>
</dbReference>
<accession>C5A672</accession>
<dbReference type="NCBIfam" id="TIGR00203">
    <property type="entry name" value="cydB"/>
    <property type="match status" value="1"/>
</dbReference>
<feature type="transmembrane region" description="Helical" evidence="11">
    <location>
        <begin position="113"/>
        <end position="133"/>
    </location>
</feature>
<evidence type="ECO:0000256" key="4">
    <source>
        <dbReference type="ARBA" id="ARBA00022617"/>
    </source>
</evidence>
<keyword evidence="2" id="KW-0813">Transport</keyword>
<dbReference type="PANTHER" id="PTHR43141:SF5">
    <property type="entry name" value="CYTOCHROME BD-I UBIQUINOL OXIDASE SUBUNIT 2"/>
    <property type="match status" value="1"/>
</dbReference>
<feature type="transmembrane region" description="Helical" evidence="11">
    <location>
        <begin position="293"/>
        <end position="317"/>
    </location>
</feature>
<dbReference type="GO" id="GO:0019646">
    <property type="term" value="P:aerobic electron transport chain"/>
    <property type="evidence" value="ECO:0007669"/>
    <property type="project" value="TreeGrafter"/>
</dbReference>
<dbReference type="GO" id="GO:0009055">
    <property type="term" value="F:electron transfer activity"/>
    <property type="evidence" value="ECO:0007669"/>
    <property type="project" value="TreeGrafter"/>
</dbReference>
<dbReference type="eggNOG" id="arCOG04791">
    <property type="taxonomic scope" value="Archaea"/>
</dbReference>